<dbReference type="PROSITE" id="PS00059">
    <property type="entry name" value="ADH_ZINC"/>
    <property type="match status" value="1"/>
</dbReference>
<dbReference type="EMBL" id="JAVALS010000007">
    <property type="protein sequence ID" value="MDP5227685.1"/>
    <property type="molecule type" value="Genomic_DNA"/>
</dbReference>
<dbReference type="NCBIfam" id="TIGR03451">
    <property type="entry name" value="mycoS_dep_FDH"/>
    <property type="match status" value="1"/>
</dbReference>
<name>A0ABT9IQ26_9MICC</name>
<proteinExistence type="inferred from homology"/>
<dbReference type="Proteomes" id="UP001232725">
    <property type="component" value="Unassembled WGS sequence"/>
</dbReference>
<keyword evidence="5 8" id="KW-0560">Oxidoreductase</keyword>
<evidence type="ECO:0000313" key="9">
    <source>
        <dbReference type="Proteomes" id="UP001232725"/>
    </source>
</evidence>
<evidence type="ECO:0000256" key="5">
    <source>
        <dbReference type="ARBA" id="ARBA00023002"/>
    </source>
</evidence>
<evidence type="ECO:0000256" key="3">
    <source>
        <dbReference type="ARBA" id="ARBA00022723"/>
    </source>
</evidence>
<accession>A0ABT9IQ26</accession>
<dbReference type="RefSeq" id="WP_305996740.1">
    <property type="nucleotide sequence ID" value="NZ_JAVALS010000007.1"/>
</dbReference>
<dbReference type="EC" id="1.1.1.306" evidence="8"/>
<comment type="similarity">
    <text evidence="2 6">Belongs to the zinc-containing alcohol dehydrogenase family.</text>
</comment>
<dbReference type="GO" id="GO:0050607">
    <property type="term" value="F:mycothiol-dependent formaldehyde dehydrogenase activity"/>
    <property type="evidence" value="ECO:0007669"/>
    <property type="project" value="UniProtKB-EC"/>
</dbReference>
<dbReference type="InterPro" id="IPR013154">
    <property type="entry name" value="ADH-like_N"/>
</dbReference>
<reference evidence="8 9" key="1">
    <citation type="submission" date="2023-08" db="EMBL/GenBank/DDBJ databases">
        <title>Arthrobacter horti sp. nov., isolated from forest soil.</title>
        <authorList>
            <person name="Park M."/>
        </authorList>
    </citation>
    <scope>NUCLEOTIDE SEQUENCE [LARGE SCALE GENOMIC DNA]</scope>
    <source>
        <strain evidence="8 9">YJM1</strain>
    </source>
</reference>
<keyword evidence="3 6" id="KW-0479">Metal-binding</keyword>
<dbReference type="InterPro" id="IPR013149">
    <property type="entry name" value="ADH-like_C"/>
</dbReference>
<organism evidence="8 9">
    <name type="scientific">Arthrobacter horti</name>
    <dbReference type="NCBI Taxonomy" id="3068273"/>
    <lineage>
        <taxon>Bacteria</taxon>
        <taxon>Bacillati</taxon>
        <taxon>Actinomycetota</taxon>
        <taxon>Actinomycetes</taxon>
        <taxon>Micrococcales</taxon>
        <taxon>Micrococcaceae</taxon>
        <taxon>Arthrobacter</taxon>
    </lineage>
</organism>
<evidence type="ECO:0000256" key="2">
    <source>
        <dbReference type="ARBA" id="ARBA00008072"/>
    </source>
</evidence>
<dbReference type="InterPro" id="IPR036291">
    <property type="entry name" value="NAD(P)-bd_dom_sf"/>
</dbReference>
<dbReference type="Gene3D" id="3.90.180.10">
    <property type="entry name" value="Medium-chain alcohol dehydrogenases, catalytic domain"/>
    <property type="match status" value="1"/>
</dbReference>
<keyword evidence="4 6" id="KW-0862">Zinc</keyword>
<dbReference type="InterPro" id="IPR002328">
    <property type="entry name" value="ADH_Zn_CS"/>
</dbReference>
<protein>
    <submittedName>
        <fullName evidence="8">S-(Hydroxymethyl)mycothiol dehydrogenase</fullName>
        <ecNumber evidence="8">1.1.1.306</ecNumber>
    </submittedName>
</protein>
<dbReference type="Gene3D" id="3.40.50.720">
    <property type="entry name" value="NAD(P)-binding Rossmann-like Domain"/>
    <property type="match status" value="1"/>
</dbReference>
<evidence type="ECO:0000259" key="7">
    <source>
        <dbReference type="SMART" id="SM00829"/>
    </source>
</evidence>
<dbReference type="SUPFAM" id="SSF50129">
    <property type="entry name" value="GroES-like"/>
    <property type="match status" value="2"/>
</dbReference>
<dbReference type="SMART" id="SM00829">
    <property type="entry name" value="PKS_ER"/>
    <property type="match status" value="1"/>
</dbReference>
<dbReference type="InterPro" id="IPR011032">
    <property type="entry name" value="GroES-like_sf"/>
</dbReference>
<dbReference type="CDD" id="cd08279">
    <property type="entry name" value="Zn_ADH_class_III"/>
    <property type="match status" value="1"/>
</dbReference>
<comment type="cofactor">
    <cofactor evidence="1 6">
        <name>Zn(2+)</name>
        <dbReference type="ChEBI" id="CHEBI:29105"/>
    </cofactor>
</comment>
<dbReference type="Pfam" id="PF08240">
    <property type="entry name" value="ADH_N"/>
    <property type="match status" value="1"/>
</dbReference>
<evidence type="ECO:0000256" key="6">
    <source>
        <dbReference type="RuleBase" id="RU361277"/>
    </source>
</evidence>
<gene>
    <name evidence="8" type="ORF">Q9R02_11015</name>
</gene>
<dbReference type="PANTHER" id="PTHR43350:SF21">
    <property type="entry name" value="S-NITROSOMYCOTHIOL REDUCTASE MSCR"/>
    <property type="match status" value="1"/>
</dbReference>
<dbReference type="SUPFAM" id="SSF51735">
    <property type="entry name" value="NAD(P)-binding Rossmann-fold domains"/>
    <property type="match status" value="1"/>
</dbReference>
<dbReference type="Pfam" id="PF00107">
    <property type="entry name" value="ADH_zinc_N"/>
    <property type="match status" value="1"/>
</dbReference>
<dbReference type="InterPro" id="IPR017816">
    <property type="entry name" value="MycoS_dep_FDH"/>
</dbReference>
<evidence type="ECO:0000313" key="8">
    <source>
        <dbReference type="EMBL" id="MDP5227685.1"/>
    </source>
</evidence>
<dbReference type="InterPro" id="IPR020843">
    <property type="entry name" value="ER"/>
</dbReference>
<feature type="domain" description="Enoyl reductase (ER)" evidence="7">
    <location>
        <begin position="18"/>
        <end position="359"/>
    </location>
</feature>
<comment type="caution">
    <text evidence="8">The sequence shown here is derived from an EMBL/GenBank/DDBJ whole genome shotgun (WGS) entry which is preliminary data.</text>
</comment>
<dbReference type="PANTHER" id="PTHR43350">
    <property type="entry name" value="NAD-DEPENDENT ALCOHOL DEHYDROGENASE"/>
    <property type="match status" value="1"/>
</dbReference>
<keyword evidence="9" id="KW-1185">Reference proteome</keyword>
<sequence length="372" mass="38509">MVHKVRAVVAREKNAPVSVETILVPDPGPGEALVDILTCGVCHTDLHYKLGGITDDFPILLGHEATGVVSAVGPGVTEVAPGDRVILNWRAVCGNCRACKKGQPQYCFATHNATQKMTLEDGTVLTPALGIGAFAEKTLVAAGQCTVIDDDADPAAVGLLGCGVMAGLGAAINTGEVKRGESVAVIGCGGVGIAAIAGAKLAGATTVIAVDIDPRKVAMALSLGATHGVDSSAEDAVEAIRALTGGFGADVVIDAVGRPETYKQAFYARDLAGRVVLVGVPTPEMTLELPLLDVFGRGGSLKSSWYGDCLPSRDFPMLVDLYKQGRLDLDAFVSERISLEQIEEAFHKMHQGTVLRSVVELVSADELVEAGA</sequence>
<evidence type="ECO:0000256" key="1">
    <source>
        <dbReference type="ARBA" id="ARBA00001947"/>
    </source>
</evidence>
<evidence type="ECO:0000256" key="4">
    <source>
        <dbReference type="ARBA" id="ARBA00022833"/>
    </source>
</evidence>